<dbReference type="SUPFAM" id="SSF48179">
    <property type="entry name" value="6-phosphogluconate dehydrogenase C-terminal domain-like"/>
    <property type="match status" value="1"/>
</dbReference>
<dbReference type="PANTHER" id="PTHR40459:SF1">
    <property type="entry name" value="CONSERVED HYPOTHETICAL ALANINE AND LEUCINE RICH PROTEIN"/>
    <property type="match status" value="1"/>
</dbReference>
<reference evidence="4 5" key="1">
    <citation type="submission" date="2016-01" db="EMBL/GenBank/DDBJ databases">
        <authorList>
            <person name="McClelland M."/>
            <person name="Jain A."/>
            <person name="Saraogi P."/>
            <person name="Mendelson R."/>
            <person name="Westerman R."/>
            <person name="SanMiguel P."/>
            <person name="Csonka L."/>
        </authorList>
    </citation>
    <scope>NUCLEOTIDE SEQUENCE [LARGE SCALE GENOMIC DNA]</scope>
    <source>
        <strain evidence="4 5">R-53146</strain>
    </source>
</reference>
<evidence type="ECO:0000259" key="2">
    <source>
        <dbReference type="Pfam" id="PF01488"/>
    </source>
</evidence>
<protein>
    <submittedName>
        <fullName evidence="4">Predicted oxidoreductase, contains short-chain dehydrogenase (SDR) and DUF2520 domains</fullName>
    </submittedName>
</protein>
<dbReference type="Gene3D" id="1.10.1040.20">
    <property type="entry name" value="ProC-like, C-terminal domain"/>
    <property type="match status" value="1"/>
</dbReference>
<dbReference type="Pfam" id="PF01488">
    <property type="entry name" value="Shikimate_DH"/>
    <property type="match status" value="1"/>
</dbReference>
<dbReference type="PANTHER" id="PTHR40459">
    <property type="entry name" value="CONSERVED HYPOTHETICAL ALANINE AND LEUCINE RICH PROTEIN"/>
    <property type="match status" value="1"/>
</dbReference>
<dbReference type="Gene3D" id="3.40.50.720">
    <property type="entry name" value="NAD(P)-binding Rossmann-like Domain"/>
    <property type="match status" value="1"/>
</dbReference>
<evidence type="ECO:0000259" key="3">
    <source>
        <dbReference type="Pfam" id="PF10728"/>
    </source>
</evidence>
<evidence type="ECO:0000313" key="5">
    <source>
        <dbReference type="Proteomes" id="UP000182761"/>
    </source>
</evidence>
<dbReference type="AlphaFoldDB" id="A0A0X3ANH2"/>
<feature type="domain" description="Quinate/shikimate 5-dehydrogenase/glutamyl-tRNA reductase" evidence="2">
    <location>
        <begin position="2"/>
        <end position="70"/>
    </location>
</feature>
<evidence type="ECO:0000313" key="4">
    <source>
        <dbReference type="EMBL" id="CVK15916.1"/>
    </source>
</evidence>
<gene>
    <name evidence="4" type="ORF">Ga0061079_10433</name>
</gene>
<evidence type="ECO:0000256" key="1">
    <source>
        <dbReference type="ARBA" id="ARBA00022857"/>
    </source>
</evidence>
<sequence>MHKNVVILGAGNVAYHITRALLENTINVVQIFNRTLDKAQNFSEDYNINYTDKISEIVKADIYIICTSDKAISEISYYVPFEDCLVVHTSGSIPLSALKGKYRKGIFYPLQTFSRKRALEYDKIPFFIEAENKEDENILLSLAKRISDEAYVVDSEKRLQIHMSGVWVNNFTNHLFYIANEICRNQDISFEILKPLIKETFEKINDDITPYDAQTGPAKRNDNIVIQKHLSILESDSNLYQLYSLLTNSILKTYHDKL</sequence>
<dbReference type="SUPFAM" id="SSF51735">
    <property type="entry name" value="NAD(P)-binding Rossmann-fold domains"/>
    <property type="match status" value="1"/>
</dbReference>
<dbReference type="EMBL" id="FCOR01000004">
    <property type="protein sequence ID" value="CVK15916.1"/>
    <property type="molecule type" value="Genomic_DNA"/>
</dbReference>
<feature type="domain" description="DUF2520" evidence="3">
    <location>
        <begin position="124"/>
        <end position="249"/>
    </location>
</feature>
<dbReference type="Pfam" id="PF10728">
    <property type="entry name" value="DUF2520"/>
    <property type="match status" value="1"/>
</dbReference>
<accession>A0A0X3ANH2</accession>
<dbReference type="InterPro" id="IPR037108">
    <property type="entry name" value="TM1727-like_C_sf"/>
</dbReference>
<dbReference type="InterPro" id="IPR036291">
    <property type="entry name" value="NAD(P)-bd_dom_sf"/>
</dbReference>
<proteinExistence type="predicted"/>
<dbReference type="OrthoDB" id="9810755at2"/>
<dbReference type="STRING" id="1586267.GCA_001418685_00750"/>
<name>A0A0X3ANH2_9FLAO</name>
<organism evidence="4 5">
    <name type="scientific">Apibacter mensalis</name>
    <dbReference type="NCBI Taxonomy" id="1586267"/>
    <lineage>
        <taxon>Bacteria</taxon>
        <taxon>Pseudomonadati</taxon>
        <taxon>Bacteroidota</taxon>
        <taxon>Flavobacteriia</taxon>
        <taxon>Flavobacteriales</taxon>
        <taxon>Weeksellaceae</taxon>
        <taxon>Apibacter</taxon>
    </lineage>
</organism>
<dbReference type="InterPro" id="IPR018931">
    <property type="entry name" value="DUF2520"/>
</dbReference>
<dbReference type="Proteomes" id="UP000182761">
    <property type="component" value="Unassembled WGS sequence"/>
</dbReference>
<dbReference type="InterPro" id="IPR006151">
    <property type="entry name" value="Shikm_DH/Glu-tRNA_Rdtase"/>
</dbReference>
<dbReference type="InterPro" id="IPR008927">
    <property type="entry name" value="6-PGluconate_DH-like_C_sf"/>
</dbReference>
<keyword evidence="1" id="KW-0521">NADP</keyword>
<keyword evidence="5" id="KW-1185">Reference proteome</keyword>
<dbReference type="RefSeq" id="WP_055425136.1">
    <property type="nucleotide sequence ID" value="NZ_FCOR01000004.1"/>
</dbReference>